<gene>
    <name evidence="1" type="ORF">FISHEDRAFT_73191</name>
</gene>
<evidence type="ECO:0000313" key="1">
    <source>
        <dbReference type="EMBL" id="KIY48901.1"/>
    </source>
</evidence>
<sequence>MSSSTTISEGFHVVCTIPVLPLHEQSGSSTLDQLHFAVPDSLQRSQTSQATVSQTLLDFRLQQLHEDCRNNDAVEIWVSYLNTVSSVGLARLPLALHQEILHKVAPSPDKLRVELDLHLVDVKSNALHPFESHFNTILRNTRATSDAPPTLDDYPFILRHFAAVGHYVGAQRIYAALRDQGLTPRSRTYGLCLQAIAHCLSLPVFKNEDGLAAF</sequence>
<reference evidence="1 2" key="1">
    <citation type="journal article" date="2015" name="Fungal Genet. Biol.">
        <title>Evolution of novel wood decay mechanisms in Agaricales revealed by the genome sequences of Fistulina hepatica and Cylindrobasidium torrendii.</title>
        <authorList>
            <person name="Floudas D."/>
            <person name="Held B.W."/>
            <person name="Riley R."/>
            <person name="Nagy L.G."/>
            <person name="Koehler G."/>
            <person name="Ransdell A.S."/>
            <person name="Younus H."/>
            <person name="Chow J."/>
            <person name="Chiniquy J."/>
            <person name="Lipzen A."/>
            <person name="Tritt A."/>
            <person name="Sun H."/>
            <person name="Haridas S."/>
            <person name="LaButti K."/>
            <person name="Ohm R.A."/>
            <person name="Kues U."/>
            <person name="Blanchette R.A."/>
            <person name="Grigoriev I.V."/>
            <person name="Minto R.E."/>
            <person name="Hibbett D.S."/>
        </authorList>
    </citation>
    <scope>NUCLEOTIDE SEQUENCE [LARGE SCALE GENOMIC DNA]</scope>
    <source>
        <strain evidence="1 2">ATCC 64428</strain>
    </source>
</reference>
<protein>
    <submittedName>
        <fullName evidence="1">Uncharacterized protein</fullName>
    </submittedName>
</protein>
<keyword evidence="2" id="KW-1185">Reference proteome</keyword>
<proteinExistence type="predicted"/>
<evidence type="ECO:0000313" key="2">
    <source>
        <dbReference type="Proteomes" id="UP000054144"/>
    </source>
</evidence>
<dbReference type="EMBL" id="KN881804">
    <property type="protein sequence ID" value="KIY48901.1"/>
    <property type="molecule type" value="Genomic_DNA"/>
</dbReference>
<organism evidence="1 2">
    <name type="scientific">Fistulina hepatica ATCC 64428</name>
    <dbReference type="NCBI Taxonomy" id="1128425"/>
    <lineage>
        <taxon>Eukaryota</taxon>
        <taxon>Fungi</taxon>
        <taxon>Dikarya</taxon>
        <taxon>Basidiomycota</taxon>
        <taxon>Agaricomycotina</taxon>
        <taxon>Agaricomycetes</taxon>
        <taxon>Agaricomycetidae</taxon>
        <taxon>Agaricales</taxon>
        <taxon>Fistulinaceae</taxon>
        <taxon>Fistulina</taxon>
    </lineage>
</organism>
<dbReference type="AlphaFoldDB" id="A0A0D7AG96"/>
<accession>A0A0D7AG96</accession>
<dbReference type="OrthoDB" id="276151at2759"/>
<dbReference type="Proteomes" id="UP000054144">
    <property type="component" value="Unassembled WGS sequence"/>
</dbReference>
<name>A0A0D7AG96_9AGAR</name>